<dbReference type="AlphaFoldDB" id="A0A1N7J5B0"/>
<dbReference type="EMBL" id="FTOG01000001">
    <property type="protein sequence ID" value="SIS44416.1"/>
    <property type="molecule type" value="Genomic_DNA"/>
</dbReference>
<keyword evidence="2 5" id="KW-0732">Signal</keyword>
<evidence type="ECO:0000259" key="6">
    <source>
        <dbReference type="Pfam" id="PF13505"/>
    </source>
</evidence>
<dbReference type="Gene3D" id="2.40.160.20">
    <property type="match status" value="1"/>
</dbReference>
<organism evidence="7 8">
    <name type="scientific">Rhodobacter aestuarii</name>
    <dbReference type="NCBI Taxonomy" id="453582"/>
    <lineage>
        <taxon>Bacteria</taxon>
        <taxon>Pseudomonadati</taxon>
        <taxon>Pseudomonadota</taxon>
        <taxon>Alphaproteobacteria</taxon>
        <taxon>Rhodobacterales</taxon>
        <taxon>Rhodobacter group</taxon>
        <taxon>Rhodobacter</taxon>
    </lineage>
</organism>
<dbReference type="PANTHER" id="PTHR34001:SF3">
    <property type="entry name" value="BLL7405 PROTEIN"/>
    <property type="match status" value="1"/>
</dbReference>
<evidence type="ECO:0000256" key="3">
    <source>
        <dbReference type="ARBA" id="ARBA00023136"/>
    </source>
</evidence>
<dbReference type="SUPFAM" id="SSF56925">
    <property type="entry name" value="OMPA-like"/>
    <property type="match status" value="1"/>
</dbReference>
<comment type="subcellular location">
    <subcellularLocation>
        <location evidence="1">Membrane</location>
    </subcellularLocation>
</comment>
<accession>A0A1N7J5B0</accession>
<protein>
    <submittedName>
        <fullName evidence="7">Opacity protein</fullName>
    </submittedName>
</protein>
<sequence>MKKLALVAAAAAGFAAPAFAGGLNTPVVEAAPTAPAPFVASTGKWDGFYGGVTAGAVTGGRATYKNATAPDTSDSLGSGSYGVFGGYNLQRGSLVYGGELSLQAADVDTDNGPAHFNNLLDVKARLGWAYGDALPYAFVGYSRGQWNNGDGQTNDDADGVNYGLGVDYAVNDQWQVGAEFIRRELDTDFNGTANSVEQNFNAVQLRAAYRF</sequence>
<dbReference type="GO" id="GO:0016020">
    <property type="term" value="C:membrane"/>
    <property type="evidence" value="ECO:0007669"/>
    <property type="project" value="UniProtKB-SubCell"/>
</dbReference>
<evidence type="ECO:0000313" key="7">
    <source>
        <dbReference type="EMBL" id="SIS44416.1"/>
    </source>
</evidence>
<dbReference type="InterPro" id="IPR051692">
    <property type="entry name" value="OMP-like"/>
</dbReference>
<name>A0A1N7J5B0_9RHOB</name>
<evidence type="ECO:0000256" key="1">
    <source>
        <dbReference type="ARBA" id="ARBA00004370"/>
    </source>
</evidence>
<gene>
    <name evidence="7" type="ORF">SAMN05421580_101356</name>
</gene>
<evidence type="ECO:0000256" key="4">
    <source>
        <dbReference type="ARBA" id="ARBA00038306"/>
    </source>
</evidence>
<dbReference type="InterPro" id="IPR011250">
    <property type="entry name" value="OMP/PagP_B-barrel"/>
</dbReference>
<dbReference type="InterPro" id="IPR027385">
    <property type="entry name" value="Beta-barrel_OMP"/>
</dbReference>
<dbReference type="STRING" id="453582.SAMN05421580_101356"/>
<proteinExistence type="inferred from homology"/>
<feature type="chain" id="PRO_5012297741" evidence="5">
    <location>
        <begin position="21"/>
        <end position="211"/>
    </location>
</feature>
<evidence type="ECO:0000313" key="8">
    <source>
        <dbReference type="Proteomes" id="UP000186221"/>
    </source>
</evidence>
<feature type="signal peptide" evidence="5">
    <location>
        <begin position="1"/>
        <end position="20"/>
    </location>
</feature>
<dbReference type="Proteomes" id="UP000186221">
    <property type="component" value="Unassembled WGS sequence"/>
</dbReference>
<dbReference type="Pfam" id="PF13505">
    <property type="entry name" value="OMP_b-brl"/>
    <property type="match status" value="1"/>
</dbReference>
<dbReference type="OrthoDB" id="268975at2"/>
<feature type="domain" description="Outer membrane protein beta-barrel" evidence="6">
    <location>
        <begin position="7"/>
        <end position="211"/>
    </location>
</feature>
<keyword evidence="8" id="KW-1185">Reference proteome</keyword>
<evidence type="ECO:0000256" key="5">
    <source>
        <dbReference type="SAM" id="SignalP"/>
    </source>
</evidence>
<dbReference type="PANTHER" id="PTHR34001">
    <property type="entry name" value="BLL7405 PROTEIN"/>
    <property type="match status" value="1"/>
</dbReference>
<comment type="similarity">
    <text evidence="4">Belongs to the Omp25/RopB family.</text>
</comment>
<dbReference type="RefSeq" id="WP_076483308.1">
    <property type="nucleotide sequence ID" value="NZ_FTOG01000001.1"/>
</dbReference>
<reference evidence="8" key="1">
    <citation type="submission" date="2017-01" db="EMBL/GenBank/DDBJ databases">
        <authorList>
            <person name="Varghese N."/>
            <person name="Submissions S."/>
        </authorList>
    </citation>
    <scope>NUCLEOTIDE SEQUENCE [LARGE SCALE GENOMIC DNA]</scope>
    <source>
        <strain evidence="8">DSM 19945</strain>
    </source>
</reference>
<evidence type="ECO:0000256" key="2">
    <source>
        <dbReference type="ARBA" id="ARBA00022729"/>
    </source>
</evidence>
<keyword evidence="3" id="KW-0472">Membrane</keyword>